<keyword evidence="1" id="KW-0175">Coiled coil</keyword>
<evidence type="ECO:0000256" key="2">
    <source>
        <dbReference type="SAM" id="Phobius"/>
    </source>
</evidence>
<feature type="transmembrane region" description="Helical" evidence="2">
    <location>
        <begin position="6"/>
        <end position="29"/>
    </location>
</feature>
<reference evidence="3 4" key="1">
    <citation type="submission" date="2022-05" db="EMBL/GenBank/DDBJ databases">
        <authorList>
            <person name="Zhou X."/>
            <person name="Li K."/>
            <person name="Man Y."/>
        </authorList>
    </citation>
    <scope>NUCLEOTIDE SEQUENCE [LARGE SCALE GENOMIC DNA]</scope>
    <source>
        <strain evidence="3 4">MS405</strain>
    </source>
</reference>
<dbReference type="EMBL" id="CP097289">
    <property type="protein sequence ID" value="UQT55729.1"/>
    <property type="molecule type" value="Genomic_DNA"/>
</dbReference>
<protein>
    <submittedName>
        <fullName evidence="3">Uncharacterized protein</fullName>
    </submittedName>
</protein>
<evidence type="ECO:0000313" key="4">
    <source>
        <dbReference type="Proteomes" id="UP000829992"/>
    </source>
</evidence>
<dbReference type="Proteomes" id="UP000829992">
    <property type="component" value="Chromosome"/>
</dbReference>
<keyword evidence="2" id="KW-0812">Transmembrane</keyword>
<evidence type="ECO:0000256" key="1">
    <source>
        <dbReference type="SAM" id="Coils"/>
    </source>
</evidence>
<keyword evidence="2" id="KW-0472">Membrane</keyword>
<keyword evidence="2" id="KW-1133">Transmembrane helix</keyword>
<proteinExistence type="predicted"/>
<accession>A0ABY4PR85</accession>
<organism evidence="3 4">
    <name type="scientific">Streptomyces durmitorensis</name>
    <dbReference type="NCBI Taxonomy" id="319947"/>
    <lineage>
        <taxon>Bacteria</taxon>
        <taxon>Bacillati</taxon>
        <taxon>Actinomycetota</taxon>
        <taxon>Actinomycetes</taxon>
        <taxon>Kitasatosporales</taxon>
        <taxon>Streptomycetaceae</taxon>
        <taxon>Streptomyces</taxon>
    </lineage>
</organism>
<gene>
    <name evidence="3" type="ORF">M4V62_11820</name>
</gene>
<dbReference type="RefSeq" id="WP_249587217.1">
    <property type="nucleotide sequence ID" value="NZ_BAAAQL010000008.1"/>
</dbReference>
<sequence length="90" mass="10251">MDDEYQWQAVAAIIGVFILVTSVIVVLIWTRTTTTRAKAVLSREADYRDLSEAGAKTQQTLLRQLETVNSRLEDVQNRLDGVERILKETE</sequence>
<name>A0ABY4PR85_9ACTN</name>
<evidence type="ECO:0000313" key="3">
    <source>
        <dbReference type="EMBL" id="UQT55729.1"/>
    </source>
</evidence>
<feature type="coiled-coil region" evidence="1">
    <location>
        <begin position="58"/>
        <end position="85"/>
    </location>
</feature>
<keyword evidence="4" id="KW-1185">Reference proteome</keyword>